<evidence type="ECO:0000313" key="2">
    <source>
        <dbReference type="WBParaSite" id="SVE_1010900.1"/>
    </source>
</evidence>
<reference evidence="2" key="2">
    <citation type="submission" date="2015-08" db="UniProtKB">
        <authorList>
            <consortium name="WormBaseParasite"/>
        </authorList>
    </citation>
    <scope>IDENTIFICATION</scope>
</reference>
<protein>
    <submittedName>
        <fullName evidence="2">Ovule protein</fullName>
    </submittedName>
</protein>
<name>A0A0K0FM82_STRVS</name>
<dbReference type="AlphaFoldDB" id="A0A0K0FM82"/>
<dbReference type="Proteomes" id="UP000035680">
    <property type="component" value="Unassembled WGS sequence"/>
</dbReference>
<dbReference type="WBParaSite" id="SVE_1010900.1">
    <property type="protein sequence ID" value="SVE_1010900.1"/>
    <property type="gene ID" value="SVE_1010900"/>
</dbReference>
<keyword evidence="1" id="KW-1185">Reference proteome</keyword>
<sequence length="86" mass="9955">MVSRSARRHRFLKNRVKLLIPTNTHSSILLFHATRGKKVTSRLSSKLIDISSFIGALFCWRQNFVPSSYNYFISGDNHNFISILKN</sequence>
<proteinExistence type="predicted"/>
<accession>A0A0K0FM82</accession>
<organism evidence="1 2">
    <name type="scientific">Strongyloides venezuelensis</name>
    <name type="common">Threadworm</name>
    <dbReference type="NCBI Taxonomy" id="75913"/>
    <lineage>
        <taxon>Eukaryota</taxon>
        <taxon>Metazoa</taxon>
        <taxon>Ecdysozoa</taxon>
        <taxon>Nematoda</taxon>
        <taxon>Chromadorea</taxon>
        <taxon>Rhabditida</taxon>
        <taxon>Tylenchina</taxon>
        <taxon>Panagrolaimomorpha</taxon>
        <taxon>Strongyloidoidea</taxon>
        <taxon>Strongyloididae</taxon>
        <taxon>Strongyloides</taxon>
    </lineage>
</organism>
<reference evidence="1" key="1">
    <citation type="submission" date="2014-07" db="EMBL/GenBank/DDBJ databases">
        <authorList>
            <person name="Martin A.A"/>
            <person name="De Silva N."/>
        </authorList>
    </citation>
    <scope>NUCLEOTIDE SEQUENCE</scope>
</reference>
<evidence type="ECO:0000313" key="1">
    <source>
        <dbReference type="Proteomes" id="UP000035680"/>
    </source>
</evidence>